<keyword evidence="3" id="KW-1185">Reference proteome</keyword>
<dbReference type="InterPro" id="IPR041657">
    <property type="entry name" value="HTH_17"/>
</dbReference>
<evidence type="ECO:0000259" key="1">
    <source>
        <dbReference type="Pfam" id="PF12728"/>
    </source>
</evidence>
<gene>
    <name evidence="2" type="ORF">SAMN04488543_0559</name>
</gene>
<dbReference type="Pfam" id="PF12728">
    <property type="entry name" value="HTH_17"/>
    <property type="match status" value="1"/>
</dbReference>
<dbReference type="Proteomes" id="UP000199092">
    <property type="component" value="Chromosome I"/>
</dbReference>
<dbReference type="InterPro" id="IPR010093">
    <property type="entry name" value="SinI_DNA-bd"/>
</dbReference>
<dbReference type="RefSeq" id="WP_091416552.1">
    <property type="nucleotide sequence ID" value="NZ_LT629749.1"/>
</dbReference>
<proteinExistence type="predicted"/>
<dbReference type="GO" id="GO:0003677">
    <property type="term" value="F:DNA binding"/>
    <property type="evidence" value="ECO:0007669"/>
    <property type="project" value="InterPro"/>
</dbReference>
<dbReference type="AlphaFoldDB" id="A0A1H1M8K4"/>
<reference evidence="2 3" key="1">
    <citation type="submission" date="2016-10" db="EMBL/GenBank/DDBJ databases">
        <authorList>
            <person name="de Groot N.N."/>
        </authorList>
    </citation>
    <scope>NUCLEOTIDE SEQUENCE [LARGE SCALE GENOMIC DNA]</scope>
    <source>
        <strain evidence="2 3">DSM 21741</strain>
    </source>
</reference>
<dbReference type="STRING" id="546871.SAMN04488543_0559"/>
<dbReference type="EMBL" id="LT629749">
    <property type="protein sequence ID" value="SDR82359.1"/>
    <property type="molecule type" value="Genomic_DNA"/>
</dbReference>
<name>A0A1H1M8K4_9ACTN</name>
<sequence>MEKLLLTPQEAAESLGVSRSQLYELMRRHEVVSILIGRSRRIPAAPLREYVQRLAEDAWTA</sequence>
<organism evidence="2 3">
    <name type="scientific">Friedmanniella luteola</name>
    <dbReference type="NCBI Taxonomy" id="546871"/>
    <lineage>
        <taxon>Bacteria</taxon>
        <taxon>Bacillati</taxon>
        <taxon>Actinomycetota</taxon>
        <taxon>Actinomycetes</taxon>
        <taxon>Propionibacteriales</taxon>
        <taxon>Nocardioidaceae</taxon>
        <taxon>Friedmanniella</taxon>
    </lineage>
</organism>
<evidence type="ECO:0000313" key="3">
    <source>
        <dbReference type="Proteomes" id="UP000199092"/>
    </source>
</evidence>
<protein>
    <submittedName>
        <fullName evidence="2">DNA binding domain-containing protein, excisionase family</fullName>
    </submittedName>
</protein>
<feature type="domain" description="Helix-turn-helix" evidence="1">
    <location>
        <begin position="5"/>
        <end position="53"/>
    </location>
</feature>
<dbReference type="OrthoDB" id="3789542at2"/>
<accession>A0A1H1M8K4</accession>
<evidence type="ECO:0000313" key="2">
    <source>
        <dbReference type="EMBL" id="SDR82359.1"/>
    </source>
</evidence>
<dbReference type="NCBIfam" id="TIGR01764">
    <property type="entry name" value="excise"/>
    <property type="match status" value="1"/>
</dbReference>